<protein>
    <submittedName>
        <fullName evidence="1">Uncharacterized protein</fullName>
    </submittedName>
</protein>
<organism evidence="1 2">
    <name type="scientific">Campylobacter gracilis RM3268</name>
    <dbReference type="NCBI Taxonomy" id="553220"/>
    <lineage>
        <taxon>Bacteria</taxon>
        <taxon>Pseudomonadati</taxon>
        <taxon>Campylobacterota</taxon>
        <taxon>Epsilonproteobacteria</taxon>
        <taxon>Campylobacterales</taxon>
        <taxon>Campylobacteraceae</taxon>
        <taxon>Campylobacter</taxon>
    </lineage>
</organism>
<evidence type="ECO:0000313" key="1">
    <source>
        <dbReference type="EMBL" id="EEV18495.1"/>
    </source>
</evidence>
<comment type="caution">
    <text evidence="1">The sequence shown here is derived from an EMBL/GenBank/DDBJ whole genome shotgun (WGS) entry which is preliminary data.</text>
</comment>
<dbReference type="AlphaFoldDB" id="C8PEL7"/>
<reference evidence="1 2" key="1">
    <citation type="submission" date="2009-07" db="EMBL/GenBank/DDBJ databases">
        <authorList>
            <person name="Madupu R."/>
            <person name="Sebastian Y."/>
            <person name="Durkin A.S."/>
            <person name="Torralba M."/>
            <person name="Methe B."/>
            <person name="Sutton G.G."/>
            <person name="Strausberg R.L."/>
            <person name="Nelson K.E."/>
        </authorList>
    </citation>
    <scope>NUCLEOTIDE SEQUENCE [LARGE SCALE GENOMIC DNA]</scope>
    <source>
        <strain evidence="1 2">RM3268</strain>
    </source>
</reference>
<dbReference type="EMBL" id="ACYG01000009">
    <property type="protein sequence ID" value="EEV18495.1"/>
    <property type="molecule type" value="Genomic_DNA"/>
</dbReference>
<dbReference type="STRING" id="824.CGRAC_0456"/>
<proteinExistence type="predicted"/>
<accession>C8PEL7</accession>
<name>C8PEL7_9BACT</name>
<sequence length="155" mass="17977">MENAREIIAHIRKNPLYAKMRERGEFLAILPLSWQRLIAFIYVKDGILMIAAKHPAGLCELKRDSNINLIKDVLKRFVAARETAELCGVREIKFFVADRVMSRRRAQIYKAHLRLDGEALSLERAKGEFKNKIQDPQIYKIFEEIRGLILANRGD</sequence>
<keyword evidence="2" id="KW-1185">Reference proteome</keyword>
<gene>
    <name evidence="1" type="ORF">CAMGR0001_2506</name>
</gene>
<dbReference type="Proteomes" id="UP000005709">
    <property type="component" value="Unassembled WGS sequence"/>
</dbReference>
<evidence type="ECO:0000313" key="2">
    <source>
        <dbReference type="Proteomes" id="UP000005709"/>
    </source>
</evidence>
<dbReference type="eggNOG" id="ENOG5030818">
    <property type="taxonomic scope" value="Bacteria"/>
</dbReference>